<comment type="caution">
    <text evidence="6">The sequence shown here is derived from an EMBL/GenBank/DDBJ whole genome shotgun (WGS) entry which is preliminary data.</text>
</comment>
<feature type="domain" description="tRNA(Ile)-lysidine/2-thiocytidine synthase N-terminal" evidence="5">
    <location>
        <begin position="34"/>
        <end position="79"/>
    </location>
</feature>
<gene>
    <name evidence="6" type="ORF">M501DRAFT_988420</name>
</gene>
<keyword evidence="7" id="KW-1185">Reference proteome</keyword>
<evidence type="ECO:0000313" key="7">
    <source>
        <dbReference type="Proteomes" id="UP000799429"/>
    </source>
</evidence>
<keyword evidence="1" id="KW-0436">Ligase</keyword>
<proteinExistence type="predicted"/>
<dbReference type="Pfam" id="PF01171">
    <property type="entry name" value="ATP_bind_3"/>
    <property type="match status" value="1"/>
</dbReference>
<dbReference type="GO" id="GO:0005524">
    <property type="term" value="F:ATP binding"/>
    <property type="evidence" value="ECO:0007669"/>
    <property type="project" value="UniProtKB-KW"/>
</dbReference>
<evidence type="ECO:0000256" key="4">
    <source>
        <dbReference type="ARBA" id="ARBA00022840"/>
    </source>
</evidence>
<dbReference type="Gene3D" id="3.40.50.620">
    <property type="entry name" value="HUPs"/>
    <property type="match status" value="1"/>
</dbReference>
<dbReference type="InterPro" id="IPR014729">
    <property type="entry name" value="Rossmann-like_a/b/a_fold"/>
</dbReference>
<keyword evidence="3" id="KW-0547">Nucleotide-binding</keyword>
<dbReference type="GO" id="GO:0008033">
    <property type="term" value="P:tRNA processing"/>
    <property type="evidence" value="ECO:0007669"/>
    <property type="project" value="UniProtKB-KW"/>
</dbReference>
<organism evidence="6 7">
    <name type="scientific">Patellaria atrata CBS 101060</name>
    <dbReference type="NCBI Taxonomy" id="1346257"/>
    <lineage>
        <taxon>Eukaryota</taxon>
        <taxon>Fungi</taxon>
        <taxon>Dikarya</taxon>
        <taxon>Ascomycota</taxon>
        <taxon>Pezizomycotina</taxon>
        <taxon>Dothideomycetes</taxon>
        <taxon>Dothideomycetes incertae sedis</taxon>
        <taxon>Patellariales</taxon>
        <taxon>Patellariaceae</taxon>
        <taxon>Patellaria</taxon>
    </lineage>
</organism>
<keyword evidence="4" id="KW-0067">ATP-binding</keyword>
<evidence type="ECO:0000256" key="2">
    <source>
        <dbReference type="ARBA" id="ARBA00022694"/>
    </source>
</evidence>
<evidence type="ECO:0000256" key="3">
    <source>
        <dbReference type="ARBA" id="ARBA00022741"/>
    </source>
</evidence>
<evidence type="ECO:0000256" key="1">
    <source>
        <dbReference type="ARBA" id="ARBA00022598"/>
    </source>
</evidence>
<keyword evidence="2" id="KW-0819">tRNA processing</keyword>
<dbReference type="AlphaFoldDB" id="A0A9P4VVY3"/>
<dbReference type="PANTHER" id="PTHR43033:SF1">
    <property type="entry name" value="TRNA(ILE)-LYSIDINE SYNTHASE-RELATED"/>
    <property type="match status" value="1"/>
</dbReference>
<protein>
    <recommendedName>
        <fullName evidence="5">tRNA(Ile)-lysidine/2-thiocytidine synthase N-terminal domain-containing protein</fullName>
    </recommendedName>
</protein>
<accession>A0A9P4VVY3</accession>
<dbReference type="SUPFAM" id="SSF52402">
    <property type="entry name" value="Adenine nucleotide alpha hydrolases-like"/>
    <property type="match status" value="1"/>
</dbReference>
<dbReference type="InterPro" id="IPR012094">
    <property type="entry name" value="tRNA_Ile_lys_synt"/>
</dbReference>
<sequence length="434" mass="48967">MQEISDIPECNGVPMVHQIPTISSLGHEFGIADKGVQILRPLLAYSKIELQDTCRAAKMPWVEDATNADPTLTLRNAVRFILSPSKARTEAESSELLPVALRKRSLIEISKRAAEMEQRVEEKAQECFNGCKISLNISSGTLNLEVPADVFRMISSTTGKDGEHHYRGWFKVTAALLRRLVRLITPTESILLPNLVSAVPRFLPQDLLEPTEKNHTQQSQIFLVSGVQFTPLGENTWRLTARIPMENGEAPELTHSDLLQRSYHLWDGRFWILLHNVSEQLEVKIRRFRKEDAERFYACFNPKQRKTVKAILGEFCPAKGRFTLPAIVAKDEGGRERVIALPTMRIKIPQKKIPRELQNLTCSVRYKHVDLGSHDLNKCRDPSTLSPLKESPSSSLLNISVRIPSCTFKVYLSAKGAVESGAWANVFLAWERPV</sequence>
<dbReference type="OrthoDB" id="434144at2759"/>
<dbReference type="PANTHER" id="PTHR43033">
    <property type="entry name" value="TRNA(ILE)-LYSIDINE SYNTHASE-RELATED"/>
    <property type="match status" value="1"/>
</dbReference>
<name>A0A9P4VVY3_9PEZI</name>
<evidence type="ECO:0000313" key="6">
    <source>
        <dbReference type="EMBL" id="KAF2842159.1"/>
    </source>
</evidence>
<evidence type="ECO:0000259" key="5">
    <source>
        <dbReference type="Pfam" id="PF01171"/>
    </source>
</evidence>
<dbReference type="EMBL" id="MU006090">
    <property type="protein sequence ID" value="KAF2842159.1"/>
    <property type="molecule type" value="Genomic_DNA"/>
</dbReference>
<dbReference type="InterPro" id="IPR011063">
    <property type="entry name" value="TilS/TtcA_N"/>
</dbReference>
<dbReference type="Proteomes" id="UP000799429">
    <property type="component" value="Unassembled WGS sequence"/>
</dbReference>
<reference evidence="6" key="1">
    <citation type="journal article" date="2020" name="Stud. Mycol.">
        <title>101 Dothideomycetes genomes: a test case for predicting lifestyles and emergence of pathogens.</title>
        <authorList>
            <person name="Haridas S."/>
            <person name="Albert R."/>
            <person name="Binder M."/>
            <person name="Bloem J."/>
            <person name="Labutti K."/>
            <person name="Salamov A."/>
            <person name="Andreopoulos B."/>
            <person name="Baker S."/>
            <person name="Barry K."/>
            <person name="Bills G."/>
            <person name="Bluhm B."/>
            <person name="Cannon C."/>
            <person name="Castanera R."/>
            <person name="Culley D."/>
            <person name="Daum C."/>
            <person name="Ezra D."/>
            <person name="Gonzalez J."/>
            <person name="Henrissat B."/>
            <person name="Kuo A."/>
            <person name="Liang C."/>
            <person name="Lipzen A."/>
            <person name="Lutzoni F."/>
            <person name="Magnuson J."/>
            <person name="Mondo S."/>
            <person name="Nolan M."/>
            <person name="Ohm R."/>
            <person name="Pangilinan J."/>
            <person name="Park H.-J."/>
            <person name="Ramirez L."/>
            <person name="Alfaro M."/>
            <person name="Sun H."/>
            <person name="Tritt A."/>
            <person name="Yoshinaga Y."/>
            <person name="Zwiers L.-H."/>
            <person name="Turgeon B."/>
            <person name="Goodwin S."/>
            <person name="Spatafora J."/>
            <person name="Crous P."/>
            <person name="Grigoriev I."/>
        </authorList>
    </citation>
    <scope>NUCLEOTIDE SEQUENCE</scope>
    <source>
        <strain evidence="6">CBS 101060</strain>
    </source>
</reference>
<dbReference type="GO" id="GO:0016879">
    <property type="term" value="F:ligase activity, forming carbon-nitrogen bonds"/>
    <property type="evidence" value="ECO:0007669"/>
    <property type="project" value="InterPro"/>
</dbReference>